<comment type="caution">
    <text evidence="3">The sequence shown here is derived from an EMBL/GenBank/DDBJ whole genome shotgun (WGS) entry which is preliminary data.</text>
</comment>
<dbReference type="NCBIfam" id="TIGR01120">
    <property type="entry name" value="rpiB"/>
    <property type="match status" value="1"/>
</dbReference>
<sequence length="145" mass="15784">MKIGLGADHGGFRLKEDVKKHLLKLGHQVVDYGTDSTDSVDYPDYSEKVAKAVLAEEVERGILVCGTGIGIAIAANKVQGIRCATVSDVFSAKMCRQHNNCQIMALGERTVGPGLALELVDAFLAAEFEGERHERRVSKIMQLEK</sequence>
<evidence type="ECO:0000256" key="2">
    <source>
        <dbReference type="ARBA" id="ARBA00023235"/>
    </source>
</evidence>
<evidence type="ECO:0000313" key="4">
    <source>
        <dbReference type="Proteomes" id="UP001595916"/>
    </source>
</evidence>
<keyword evidence="4" id="KW-1185">Reference proteome</keyword>
<dbReference type="Proteomes" id="UP001595916">
    <property type="component" value="Unassembled WGS sequence"/>
</dbReference>
<evidence type="ECO:0000256" key="1">
    <source>
        <dbReference type="ARBA" id="ARBA00008754"/>
    </source>
</evidence>
<gene>
    <name evidence="3" type="primary">rpiB</name>
    <name evidence="3" type="ORF">ACFO4R_03090</name>
</gene>
<dbReference type="InterPro" id="IPR003500">
    <property type="entry name" value="RpiB_LacA_LacB"/>
</dbReference>
<comment type="similarity">
    <text evidence="1">Belongs to the LacAB/RpiB family.</text>
</comment>
<protein>
    <submittedName>
        <fullName evidence="3">Ribose 5-phosphate isomerase B</fullName>
        <ecNumber evidence="3">5.3.1.6</ecNumber>
    </submittedName>
</protein>
<evidence type="ECO:0000313" key="3">
    <source>
        <dbReference type="EMBL" id="MFC4804058.1"/>
    </source>
</evidence>
<dbReference type="InterPro" id="IPR004785">
    <property type="entry name" value="RpiB"/>
</dbReference>
<organism evidence="3 4">
    <name type="scientific">Filifactor villosus</name>
    <dbReference type="NCBI Taxonomy" id="29374"/>
    <lineage>
        <taxon>Bacteria</taxon>
        <taxon>Bacillati</taxon>
        <taxon>Bacillota</taxon>
        <taxon>Clostridia</taxon>
        <taxon>Peptostreptococcales</taxon>
        <taxon>Filifactoraceae</taxon>
        <taxon>Filifactor</taxon>
    </lineage>
</organism>
<keyword evidence="2 3" id="KW-0413">Isomerase</keyword>
<dbReference type="PANTHER" id="PTHR30345:SF0">
    <property type="entry name" value="DNA DAMAGE-REPAIR_TOLERATION PROTEIN DRT102"/>
    <property type="match status" value="1"/>
</dbReference>
<dbReference type="PIRSF" id="PIRSF005384">
    <property type="entry name" value="RpiB_LacA_B"/>
    <property type="match status" value="1"/>
</dbReference>
<dbReference type="SUPFAM" id="SSF89623">
    <property type="entry name" value="Ribose/Galactose isomerase RpiB/AlsB"/>
    <property type="match status" value="1"/>
</dbReference>
<dbReference type="NCBIfam" id="TIGR00689">
    <property type="entry name" value="rpiB_lacA_lacB"/>
    <property type="match status" value="1"/>
</dbReference>
<dbReference type="GO" id="GO:0004751">
    <property type="term" value="F:ribose-5-phosphate isomerase activity"/>
    <property type="evidence" value="ECO:0007669"/>
    <property type="project" value="UniProtKB-EC"/>
</dbReference>
<dbReference type="NCBIfam" id="NF004051">
    <property type="entry name" value="PRK05571.1"/>
    <property type="match status" value="1"/>
</dbReference>
<dbReference type="Gene3D" id="3.40.1400.10">
    <property type="entry name" value="Sugar-phosphate isomerase, RpiB/LacA/LacB"/>
    <property type="match status" value="1"/>
</dbReference>
<reference evidence="4" key="1">
    <citation type="journal article" date="2019" name="Int. J. Syst. Evol. Microbiol.">
        <title>The Global Catalogue of Microorganisms (GCM) 10K type strain sequencing project: providing services to taxonomists for standard genome sequencing and annotation.</title>
        <authorList>
            <consortium name="The Broad Institute Genomics Platform"/>
            <consortium name="The Broad Institute Genome Sequencing Center for Infectious Disease"/>
            <person name="Wu L."/>
            <person name="Ma J."/>
        </authorList>
    </citation>
    <scope>NUCLEOTIDE SEQUENCE [LARGE SCALE GENOMIC DNA]</scope>
    <source>
        <strain evidence="4">CCUG 46385</strain>
    </source>
</reference>
<proteinExistence type="inferred from homology"/>
<dbReference type="RefSeq" id="WP_379787542.1">
    <property type="nucleotide sequence ID" value="NZ_JBHSHL010000011.1"/>
</dbReference>
<dbReference type="PANTHER" id="PTHR30345">
    <property type="entry name" value="RIBOSE-5-PHOSPHATE ISOMERASE B"/>
    <property type="match status" value="1"/>
</dbReference>
<dbReference type="Pfam" id="PF02502">
    <property type="entry name" value="LacAB_rpiB"/>
    <property type="match status" value="1"/>
</dbReference>
<dbReference type="EMBL" id="JBHSHL010000011">
    <property type="protein sequence ID" value="MFC4804058.1"/>
    <property type="molecule type" value="Genomic_DNA"/>
</dbReference>
<name>A0ABV9QIK8_9FIRM</name>
<dbReference type="InterPro" id="IPR036569">
    <property type="entry name" value="RpiB_LacA_LacB_sf"/>
</dbReference>
<accession>A0ABV9QIK8</accession>
<dbReference type="EC" id="5.3.1.6" evidence="3"/>